<keyword evidence="3" id="KW-1185">Reference proteome</keyword>
<feature type="compositionally biased region" description="Basic residues" evidence="1">
    <location>
        <begin position="31"/>
        <end position="42"/>
    </location>
</feature>
<evidence type="ECO:0000313" key="3">
    <source>
        <dbReference type="Proteomes" id="UP001501576"/>
    </source>
</evidence>
<proteinExistence type="predicted"/>
<reference evidence="2 3" key="1">
    <citation type="journal article" date="2019" name="Int. J. Syst. Evol. Microbiol.">
        <title>The Global Catalogue of Microorganisms (GCM) 10K type strain sequencing project: providing services to taxonomists for standard genome sequencing and annotation.</title>
        <authorList>
            <consortium name="The Broad Institute Genomics Platform"/>
            <consortium name="The Broad Institute Genome Sequencing Center for Infectious Disease"/>
            <person name="Wu L."/>
            <person name="Ma J."/>
        </authorList>
    </citation>
    <scope>NUCLEOTIDE SEQUENCE [LARGE SCALE GENOMIC DNA]</scope>
    <source>
        <strain evidence="2 3">JCM 5052</strain>
    </source>
</reference>
<organism evidence="2 3">
    <name type="scientific">Streptomyces mordarskii</name>
    <dbReference type="NCBI Taxonomy" id="1226758"/>
    <lineage>
        <taxon>Bacteria</taxon>
        <taxon>Bacillati</taxon>
        <taxon>Actinomycetota</taxon>
        <taxon>Actinomycetes</taxon>
        <taxon>Kitasatosporales</taxon>
        <taxon>Streptomycetaceae</taxon>
        <taxon>Streptomyces</taxon>
    </lineage>
</organism>
<protein>
    <submittedName>
        <fullName evidence="2">Uncharacterized protein</fullName>
    </submittedName>
</protein>
<dbReference type="EMBL" id="BAAABZ010000064">
    <property type="protein sequence ID" value="GAA0552093.1"/>
    <property type="molecule type" value="Genomic_DNA"/>
</dbReference>
<dbReference type="Proteomes" id="UP001501576">
    <property type="component" value="Unassembled WGS sequence"/>
</dbReference>
<accession>A0ABN1DTT1</accession>
<dbReference type="GeneID" id="97433071"/>
<evidence type="ECO:0000313" key="2">
    <source>
        <dbReference type="EMBL" id="GAA0552093.1"/>
    </source>
</evidence>
<name>A0ABN1DTT1_9ACTN</name>
<feature type="region of interest" description="Disordered" evidence="1">
    <location>
        <begin position="1"/>
        <end position="42"/>
    </location>
</feature>
<gene>
    <name evidence="2" type="ORF">GCM10010390_62710</name>
</gene>
<evidence type="ECO:0000256" key="1">
    <source>
        <dbReference type="SAM" id="MobiDB-lite"/>
    </source>
</evidence>
<dbReference type="RefSeq" id="WP_269138022.1">
    <property type="nucleotide sequence ID" value="NZ_BAAABZ010000064.1"/>
</dbReference>
<sequence length="42" mass="4814">MSFHKIVPVKPARKTEPKKKHHAPKPDPKKGPKKPHRRPICG</sequence>
<comment type="caution">
    <text evidence="2">The sequence shown here is derived from an EMBL/GenBank/DDBJ whole genome shotgun (WGS) entry which is preliminary data.</text>
</comment>